<keyword evidence="1" id="KW-0472">Membrane</keyword>
<feature type="transmembrane region" description="Helical" evidence="1">
    <location>
        <begin position="60"/>
        <end position="80"/>
    </location>
</feature>
<dbReference type="EMBL" id="MFJG01000008">
    <property type="protein sequence ID" value="OGG07295.1"/>
    <property type="molecule type" value="Genomic_DNA"/>
</dbReference>
<comment type="caution">
    <text evidence="2">The sequence shown here is derived from an EMBL/GenBank/DDBJ whole genome shotgun (WGS) entry which is preliminary data.</text>
</comment>
<evidence type="ECO:0008006" key="4">
    <source>
        <dbReference type="Google" id="ProtNLM"/>
    </source>
</evidence>
<dbReference type="STRING" id="1798377.A2872_03700"/>
<keyword evidence="1" id="KW-0812">Transmembrane</keyword>
<name>A0A1F5Z4K5_9BACT</name>
<evidence type="ECO:0000313" key="3">
    <source>
        <dbReference type="Proteomes" id="UP000178681"/>
    </source>
</evidence>
<gene>
    <name evidence="2" type="ORF">A2872_03700</name>
</gene>
<dbReference type="AlphaFoldDB" id="A0A1F5Z4K5"/>
<feature type="transmembrane region" description="Helical" evidence="1">
    <location>
        <begin position="180"/>
        <end position="199"/>
    </location>
</feature>
<sequence>MKKLIALIKMNFIQCFEYRGDLLIYSLSYAAQPVIYLLVWLAVSASSQSLPMTAQEFAQYYIWLLIVQLWVSAWSSPFIAGDIRHGKLSPYLLKPFAYINFHISENLGEKGLKTLLTVPLVVVLILILKPSWPDLSVFGWVIFFWTWGLAGAIYFLIDMCVGCLAFWFDDISAIDDLYNVLHIIFSGILIPMILMPDFVRNLATFMPFRYSLSFPMEILLGKLSLSEQSLGLFLQIIFVVLIYFIYHKLWVIGVKRYSAFGN</sequence>
<protein>
    <recommendedName>
        <fullName evidence="4">ABC transporter permease</fullName>
    </recommendedName>
</protein>
<dbReference type="PANTHER" id="PTHR36832">
    <property type="entry name" value="SLR1174 PROTEIN-RELATED"/>
    <property type="match status" value="1"/>
</dbReference>
<evidence type="ECO:0000313" key="2">
    <source>
        <dbReference type="EMBL" id="OGG07295.1"/>
    </source>
</evidence>
<proteinExistence type="predicted"/>
<dbReference type="Pfam" id="PF06182">
    <property type="entry name" value="ABC2_membrane_6"/>
    <property type="match status" value="1"/>
</dbReference>
<dbReference type="PANTHER" id="PTHR36832:SF1">
    <property type="entry name" value="SLR1174 PROTEIN"/>
    <property type="match status" value="1"/>
</dbReference>
<feature type="transmembrane region" description="Helical" evidence="1">
    <location>
        <begin position="138"/>
        <end position="168"/>
    </location>
</feature>
<organism evidence="2 3">
    <name type="scientific">Candidatus Gottesmanbacteria bacterium RIFCSPHIGHO2_01_FULL_42_12</name>
    <dbReference type="NCBI Taxonomy" id="1798377"/>
    <lineage>
        <taxon>Bacteria</taxon>
        <taxon>Candidatus Gottesmaniibacteriota</taxon>
    </lineage>
</organism>
<dbReference type="Proteomes" id="UP000178681">
    <property type="component" value="Unassembled WGS sequence"/>
</dbReference>
<feature type="transmembrane region" description="Helical" evidence="1">
    <location>
        <begin position="114"/>
        <end position="132"/>
    </location>
</feature>
<evidence type="ECO:0000256" key="1">
    <source>
        <dbReference type="SAM" id="Phobius"/>
    </source>
</evidence>
<feature type="transmembrane region" description="Helical" evidence="1">
    <location>
        <begin position="21"/>
        <end position="40"/>
    </location>
</feature>
<accession>A0A1F5Z4K5</accession>
<feature type="transmembrane region" description="Helical" evidence="1">
    <location>
        <begin position="229"/>
        <end position="246"/>
    </location>
</feature>
<keyword evidence="1" id="KW-1133">Transmembrane helix</keyword>
<reference evidence="2 3" key="1">
    <citation type="journal article" date="2016" name="Nat. Commun.">
        <title>Thousands of microbial genomes shed light on interconnected biogeochemical processes in an aquifer system.</title>
        <authorList>
            <person name="Anantharaman K."/>
            <person name="Brown C.T."/>
            <person name="Hug L.A."/>
            <person name="Sharon I."/>
            <person name="Castelle C.J."/>
            <person name="Probst A.J."/>
            <person name="Thomas B.C."/>
            <person name="Singh A."/>
            <person name="Wilkins M.J."/>
            <person name="Karaoz U."/>
            <person name="Brodie E.L."/>
            <person name="Williams K.H."/>
            <person name="Hubbard S.S."/>
            <person name="Banfield J.F."/>
        </authorList>
    </citation>
    <scope>NUCLEOTIDE SEQUENCE [LARGE SCALE GENOMIC DNA]</scope>
</reference>
<dbReference type="InterPro" id="IPR010390">
    <property type="entry name" value="ABC-2_transporter-like"/>
</dbReference>